<gene>
    <name evidence="4" type="ORF">FKG95_26265</name>
</gene>
<evidence type="ECO:0000256" key="3">
    <source>
        <dbReference type="SAM" id="MobiDB-lite"/>
    </source>
</evidence>
<dbReference type="GO" id="GO:0005829">
    <property type="term" value="C:cytosol"/>
    <property type="evidence" value="ECO:0007669"/>
    <property type="project" value="TreeGrafter"/>
</dbReference>
<proteinExistence type="predicted"/>
<comment type="caution">
    <text evidence="4">The sequence shown here is derived from an EMBL/GenBank/DDBJ whole genome shotgun (WGS) entry which is preliminary data.</text>
</comment>
<dbReference type="PANTHER" id="PTHR34982:SF1">
    <property type="entry name" value="FLAGELLAR ASSEMBLY PROTEIN FLIH"/>
    <property type="match status" value="1"/>
</dbReference>
<sequence>MSAGQKFLFNDAFEAPLTTERQAEAQAAASAPPPEPEVVEPEISEADLEQARAEGRQEGLALGREEGRTEAFTGIEQTTQTLLLNLTGRVGELLSEQPRMHETVAEEALKAASTILRKLVPSLEKSAALKEIEAVVSECLERAQDEPRLVVRVSEPMLEPVKSRIDALVKAEGFEGKVVFLATDDLGDSDVRVEWADGGAERRTDEIWRDIDEVLGRFLKVPAESLSRQPVSAPQVQPAVQQAPPLPAAATEAPPQHQPEVKTPGGTQPEPAETPPPLVSPMEQMGLATVEDGSSAGNISTAPAQPVPATPPVPDTAPVAETAPVADTATAPDTAAVTETPVAEPPVTENTPQTLQKPAAPAAGPQEPSHD</sequence>
<protein>
    <submittedName>
        <fullName evidence="4">Uncharacterized protein</fullName>
    </submittedName>
</protein>
<dbReference type="EMBL" id="VHSH01000013">
    <property type="protein sequence ID" value="TQV71887.1"/>
    <property type="molecule type" value="Genomic_DNA"/>
</dbReference>
<organism evidence="4 5">
    <name type="scientific">Denitrobaculum tricleocarpae</name>
    <dbReference type="NCBI Taxonomy" id="2591009"/>
    <lineage>
        <taxon>Bacteria</taxon>
        <taxon>Pseudomonadati</taxon>
        <taxon>Pseudomonadota</taxon>
        <taxon>Alphaproteobacteria</taxon>
        <taxon>Rhodospirillales</taxon>
        <taxon>Rhodospirillaceae</taxon>
        <taxon>Denitrobaculum</taxon>
    </lineage>
</organism>
<evidence type="ECO:0000313" key="5">
    <source>
        <dbReference type="Proteomes" id="UP000315252"/>
    </source>
</evidence>
<feature type="compositionally biased region" description="Basic and acidic residues" evidence="3">
    <location>
        <begin position="49"/>
        <end position="69"/>
    </location>
</feature>
<accession>A0A545T3U7</accession>
<evidence type="ECO:0000256" key="1">
    <source>
        <dbReference type="ARBA" id="ARBA00022448"/>
    </source>
</evidence>
<keyword evidence="5" id="KW-1185">Reference proteome</keyword>
<feature type="compositionally biased region" description="Pro residues" evidence="3">
    <location>
        <begin position="305"/>
        <end position="315"/>
    </location>
</feature>
<dbReference type="InterPro" id="IPR051472">
    <property type="entry name" value="T3SS_Stator/FliH"/>
</dbReference>
<feature type="region of interest" description="Disordered" evidence="3">
    <location>
        <begin position="226"/>
        <end position="371"/>
    </location>
</feature>
<feature type="compositionally biased region" description="Acidic residues" evidence="3">
    <location>
        <begin position="37"/>
        <end position="48"/>
    </location>
</feature>
<reference evidence="4 5" key="1">
    <citation type="submission" date="2019-06" db="EMBL/GenBank/DDBJ databases">
        <title>Whole genome sequence for Rhodospirillaceae sp. R148.</title>
        <authorList>
            <person name="Wang G."/>
        </authorList>
    </citation>
    <scope>NUCLEOTIDE SEQUENCE [LARGE SCALE GENOMIC DNA]</scope>
    <source>
        <strain evidence="4 5">R148</strain>
    </source>
</reference>
<evidence type="ECO:0000313" key="4">
    <source>
        <dbReference type="EMBL" id="TQV71887.1"/>
    </source>
</evidence>
<dbReference type="Proteomes" id="UP000315252">
    <property type="component" value="Unassembled WGS sequence"/>
</dbReference>
<dbReference type="GO" id="GO:0015031">
    <property type="term" value="P:protein transport"/>
    <property type="evidence" value="ECO:0007669"/>
    <property type="project" value="UniProtKB-KW"/>
</dbReference>
<dbReference type="AlphaFoldDB" id="A0A545T3U7"/>
<feature type="compositionally biased region" description="Low complexity" evidence="3">
    <location>
        <begin position="229"/>
        <end position="255"/>
    </location>
</feature>
<keyword evidence="2" id="KW-0653">Protein transport</keyword>
<evidence type="ECO:0000256" key="2">
    <source>
        <dbReference type="ARBA" id="ARBA00022927"/>
    </source>
</evidence>
<dbReference type="RefSeq" id="WP_142899434.1">
    <property type="nucleotide sequence ID" value="NZ_ML660064.1"/>
</dbReference>
<keyword evidence="1" id="KW-0813">Transport</keyword>
<feature type="compositionally biased region" description="Low complexity" evidence="3">
    <location>
        <begin position="316"/>
        <end position="348"/>
    </location>
</feature>
<dbReference type="PANTHER" id="PTHR34982">
    <property type="entry name" value="YOP PROTEINS TRANSLOCATION PROTEIN L"/>
    <property type="match status" value="1"/>
</dbReference>
<name>A0A545T3U7_9PROT</name>
<dbReference type="OrthoDB" id="7304298at2"/>
<feature type="region of interest" description="Disordered" evidence="3">
    <location>
        <begin position="1"/>
        <end position="71"/>
    </location>
</feature>